<keyword evidence="3" id="KW-1185">Reference proteome</keyword>
<evidence type="ECO:0000256" key="1">
    <source>
        <dbReference type="SAM" id="MobiDB-lite"/>
    </source>
</evidence>
<sequence length="132" mass="14321">MSGVLQRRVPGGNAAAERRGQAGAGGVGDSFYESAYTGSQPTEFDWDFANLDHIARYKIEPEEAEEAVTDPAAVLANKVHRGPQGQRRIGIIGTTEAGRVLFVVLEPRRGKVRVVTALNASSEQRDAYYSEE</sequence>
<reference evidence="2" key="1">
    <citation type="submission" date="2022-07" db="EMBL/GenBank/DDBJ databases">
        <title>Complete Genome Sequence of the Radioresistant Bacterium Deinococcus aetherius ST0316, Isolated from the Air Dust collected in Lower Stratosphere above Japan.</title>
        <authorList>
            <person name="Satoh K."/>
            <person name="Hagiwara K."/>
            <person name="Katsumata K."/>
            <person name="Kubo A."/>
            <person name="Yokobori S."/>
            <person name="Yamagishi A."/>
            <person name="Oono Y."/>
            <person name="Narumi I."/>
        </authorList>
    </citation>
    <scope>NUCLEOTIDE SEQUENCE</scope>
    <source>
        <strain evidence="2">ST0316</strain>
    </source>
</reference>
<proteinExistence type="predicted"/>
<gene>
    <name evidence="2" type="ORF">DAETH_31340</name>
</gene>
<dbReference type="InterPro" id="IPR007460">
    <property type="entry name" value="BrnT_toxin"/>
</dbReference>
<dbReference type="Gene3D" id="3.10.450.530">
    <property type="entry name" value="Ribonuclease toxin, BrnT, of type II toxin-antitoxin system"/>
    <property type="match status" value="1"/>
</dbReference>
<name>A0ABM8AH90_9DEIO</name>
<dbReference type="EMBL" id="AP026560">
    <property type="protein sequence ID" value="BDP43165.1"/>
    <property type="molecule type" value="Genomic_DNA"/>
</dbReference>
<dbReference type="InterPro" id="IPR038573">
    <property type="entry name" value="BrnT_sf"/>
</dbReference>
<dbReference type="Pfam" id="PF04365">
    <property type="entry name" value="BrnT_toxin"/>
    <property type="match status" value="1"/>
</dbReference>
<evidence type="ECO:0008006" key="4">
    <source>
        <dbReference type="Google" id="ProtNLM"/>
    </source>
</evidence>
<evidence type="ECO:0000313" key="3">
    <source>
        <dbReference type="Proteomes" id="UP001064971"/>
    </source>
</evidence>
<dbReference type="Proteomes" id="UP001064971">
    <property type="component" value="Chromosome"/>
</dbReference>
<accession>A0ABM8AH90</accession>
<evidence type="ECO:0000313" key="2">
    <source>
        <dbReference type="EMBL" id="BDP43165.1"/>
    </source>
</evidence>
<organism evidence="2 3">
    <name type="scientific">Deinococcus aetherius</name>
    <dbReference type="NCBI Taxonomy" id="200252"/>
    <lineage>
        <taxon>Bacteria</taxon>
        <taxon>Thermotogati</taxon>
        <taxon>Deinococcota</taxon>
        <taxon>Deinococci</taxon>
        <taxon>Deinococcales</taxon>
        <taxon>Deinococcaceae</taxon>
        <taxon>Deinococcus</taxon>
    </lineage>
</organism>
<protein>
    <recommendedName>
        <fullName evidence="4">BrnT family toxin</fullName>
    </recommendedName>
</protein>
<feature type="region of interest" description="Disordered" evidence="1">
    <location>
        <begin position="1"/>
        <end position="32"/>
    </location>
</feature>